<name>A0A4Y3QW75_STRCI</name>
<evidence type="ECO:0000313" key="4">
    <source>
        <dbReference type="Proteomes" id="UP000319210"/>
    </source>
</evidence>
<dbReference type="NCBIfam" id="TIGR03083">
    <property type="entry name" value="maleylpyruvate isomerase family mycothiol-dependent enzyme"/>
    <property type="match status" value="1"/>
</dbReference>
<dbReference type="GO" id="GO:0046872">
    <property type="term" value="F:metal ion binding"/>
    <property type="evidence" value="ECO:0007669"/>
    <property type="project" value="InterPro"/>
</dbReference>
<evidence type="ECO:0000259" key="2">
    <source>
        <dbReference type="Pfam" id="PF11716"/>
    </source>
</evidence>
<dbReference type="EMBL" id="BJMM01000007">
    <property type="protein sequence ID" value="GEB49615.1"/>
    <property type="molecule type" value="Genomic_DNA"/>
</dbReference>
<dbReference type="Gene3D" id="1.20.120.450">
    <property type="entry name" value="dinb family like domain"/>
    <property type="match status" value="1"/>
</dbReference>
<dbReference type="InterPro" id="IPR034660">
    <property type="entry name" value="DinB/YfiT-like"/>
</dbReference>
<dbReference type="InterPro" id="IPR024344">
    <property type="entry name" value="MDMPI_metal-binding"/>
</dbReference>
<feature type="domain" description="Mycothiol-dependent maleylpyruvate isomerase metal-binding" evidence="2">
    <location>
        <begin position="5"/>
        <end position="124"/>
    </location>
</feature>
<dbReference type="NCBIfam" id="TIGR03086">
    <property type="entry name" value="TIGR03086 family metal-binding protein"/>
    <property type="match status" value="1"/>
</dbReference>
<dbReference type="Pfam" id="PF11716">
    <property type="entry name" value="MDMPI_N"/>
    <property type="match status" value="1"/>
</dbReference>
<evidence type="ECO:0000313" key="3">
    <source>
        <dbReference type="EMBL" id="GEB49615.1"/>
    </source>
</evidence>
<comment type="caution">
    <text evidence="3">The sequence shown here is derived from an EMBL/GenBank/DDBJ whole genome shotgun (WGS) entry which is preliminary data.</text>
</comment>
<gene>
    <name evidence="3" type="ORF">SCA03_21660</name>
</gene>
<dbReference type="OrthoDB" id="5185819at2"/>
<reference evidence="3 4" key="1">
    <citation type="submission" date="2019-06" db="EMBL/GenBank/DDBJ databases">
        <title>Whole genome shotgun sequence of Streptomyces cacaoi subsp. cacaoi NBRC 12748.</title>
        <authorList>
            <person name="Hosoyama A."/>
            <person name="Uohara A."/>
            <person name="Ohji S."/>
            <person name="Ichikawa N."/>
        </authorList>
    </citation>
    <scope>NUCLEOTIDE SEQUENCE [LARGE SCALE GENOMIC DNA]</scope>
    <source>
        <strain evidence="3 4">NBRC 12748</strain>
    </source>
</reference>
<dbReference type="AlphaFoldDB" id="A0A4Y3QW75"/>
<dbReference type="InterPro" id="IPR017520">
    <property type="entry name" value="CHP03086"/>
</dbReference>
<dbReference type="InterPro" id="IPR017517">
    <property type="entry name" value="Maleyloyr_isom"/>
</dbReference>
<proteinExistence type="predicted"/>
<dbReference type="SUPFAM" id="SSF109854">
    <property type="entry name" value="DinB/YfiT-like putative metalloenzymes"/>
    <property type="match status" value="1"/>
</dbReference>
<protein>
    <submittedName>
        <fullName evidence="3">TIGR03086 family protein</fullName>
    </submittedName>
</protein>
<feature type="region of interest" description="Disordered" evidence="1">
    <location>
        <begin position="55"/>
        <end position="74"/>
    </location>
</feature>
<dbReference type="RefSeq" id="WP_141275327.1">
    <property type="nucleotide sequence ID" value="NZ_BJMM01000007.1"/>
</dbReference>
<keyword evidence="4" id="KW-1185">Reference proteome</keyword>
<evidence type="ECO:0000256" key="1">
    <source>
        <dbReference type="SAM" id="MobiDB-lite"/>
    </source>
</evidence>
<sequence length="182" mass="19296">MIELEPACRGMAVLVAGVREEQWGAATPCAGWSVGELVAHVREVARGFAEMAREASGGSGAEASGGPTSRWPGEAGRELGELARAWRAPGAWQGRAGTAGVVLERAVWGRIVLTELVVHGWDLARATGQEVDLPEPTLRACFDHVRVFVPRAPVPELWGPAVEVPAEAPLLERIVAVTGRQP</sequence>
<dbReference type="Proteomes" id="UP000319210">
    <property type="component" value="Unassembled WGS sequence"/>
</dbReference>
<accession>A0A4Y3QW75</accession>
<organism evidence="3 4">
    <name type="scientific">Streptomyces cacaoi</name>
    <dbReference type="NCBI Taxonomy" id="1898"/>
    <lineage>
        <taxon>Bacteria</taxon>
        <taxon>Bacillati</taxon>
        <taxon>Actinomycetota</taxon>
        <taxon>Actinomycetes</taxon>
        <taxon>Kitasatosporales</taxon>
        <taxon>Streptomycetaceae</taxon>
        <taxon>Streptomyces</taxon>
    </lineage>
</organism>